<gene>
    <name evidence="1" type="ORF">GTP41_15840</name>
</gene>
<dbReference type="RefSeq" id="WP_161026538.1">
    <property type="nucleotide sequence ID" value="NZ_WWCJ01000010.1"/>
</dbReference>
<dbReference type="Proteomes" id="UP000448575">
    <property type="component" value="Unassembled WGS sequence"/>
</dbReference>
<protein>
    <recommendedName>
        <fullName evidence="3">Bacteriocin</fullName>
    </recommendedName>
</protein>
<dbReference type="EMBL" id="WWCJ01000010">
    <property type="protein sequence ID" value="MYN03569.1"/>
    <property type="molecule type" value="Genomic_DNA"/>
</dbReference>
<comment type="caution">
    <text evidence="1">The sequence shown here is derived from an EMBL/GenBank/DDBJ whole genome shotgun (WGS) entry which is preliminary data.</text>
</comment>
<proteinExistence type="predicted"/>
<organism evidence="1 2">
    <name type="scientific">Pseudoduganella guangdongensis</name>
    <dbReference type="NCBI Taxonomy" id="2692179"/>
    <lineage>
        <taxon>Bacteria</taxon>
        <taxon>Pseudomonadati</taxon>
        <taxon>Pseudomonadota</taxon>
        <taxon>Betaproteobacteria</taxon>
        <taxon>Burkholderiales</taxon>
        <taxon>Oxalobacteraceae</taxon>
        <taxon>Telluria group</taxon>
        <taxon>Pseudoduganella</taxon>
    </lineage>
</organism>
<evidence type="ECO:0000313" key="1">
    <source>
        <dbReference type="EMBL" id="MYN03569.1"/>
    </source>
</evidence>
<reference evidence="1 2" key="1">
    <citation type="submission" date="2019-12" db="EMBL/GenBank/DDBJ databases">
        <title>Novel species isolated from a subtropical stream in China.</title>
        <authorList>
            <person name="Lu H."/>
        </authorList>
    </citation>
    <scope>NUCLEOTIDE SEQUENCE [LARGE SCALE GENOMIC DNA]</scope>
    <source>
        <strain evidence="1 2">DS3</strain>
    </source>
</reference>
<accession>A0A6N9HJP7</accession>
<keyword evidence="2" id="KW-1185">Reference proteome</keyword>
<dbReference type="AlphaFoldDB" id="A0A6N9HJP7"/>
<evidence type="ECO:0008006" key="3">
    <source>
        <dbReference type="Google" id="ProtNLM"/>
    </source>
</evidence>
<sequence length="53" mass="5690">MEQVERILAQVVGEEISAEELEVVAGGDENWCTQAGGYLTQGASAYGDYCDYA</sequence>
<name>A0A6N9HJP7_9BURK</name>
<evidence type="ECO:0000313" key="2">
    <source>
        <dbReference type="Proteomes" id="UP000448575"/>
    </source>
</evidence>